<comment type="caution">
    <text evidence="1">The sequence shown here is derived from an EMBL/GenBank/DDBJ whole genome shotgun (WGS) entry which is preliminary data.</text>
</comment>
<gene>
    <name evidence="1" type="ORF">J2D73_05930</name>
</gene>
<dbReference type="RefSeq" id="WP_207880262.1">
    <property type="nucleotide sequence ID" value="NZ_JAFVMF010000005.1"/>
</dbReference>
<evidence type="ECO:0000313" key="1">
    <source>
        <dbReference type="EMBL" id="MBO1359333.1"/>
    </source>
</evidence>
<organism evidence="1 2">
    <name type="scientific">Acetobacter sacchari</name>
    <dbReference type="NCBI Taxonomy" id="2661687"/>
    <lineage>
        <taxon>Bacteria</taxon>
        <taxon>Pseudomonadati</taxon>
        <taxon>Pseudomonadota</taxon>
        <taxon>Alphaproteobacteria</taxon>
        <taxon>Acetobacterales</taxon>
        <taxon>Acetobacteraceae</taxon>
        <taxon>Acetobacter</taxon>
    </lineage>
</organism>
<name>A0ABS3LTV4_9PROT</name>
<accession>A0ABS3LTV4</accession>
<protein>
    <submittedName>
        <fullName evidence="1">Uncharacterized protein</fullName>
    </submittedName>
</protein>
<sequence length="94" mass="10071">MSLSSFLTHAAGGRGTSRHYGVTAASANVERASVARKAVASARKRFRQSGHEVISHAFIAGGAVRCQHGGYAFSSDLRHARKEMMPPDAIFPFI</sequence>
<keyword evidence="2" id="KW-1185">Reference proteome</keyword>
<reference evidence="1 2" key="1">
    <citation type="submission" date="2021-03" db="EMBL/GenBank/DDBJ databases">
        <title>The complete genome sequence of Acetobacter sacchari TBRC 11175.</title>
        <authorList>
            <person name="Charoenyingcharoen P."/>
            <person name="Yukphan P."/>
        </authorList>
    </citation>
    <scope>NUCLEOTIDE SEQUENCE [LARGE SCALE GENOMIC DNA]</scope>
    <source>
        <strain evidence="1 2">TBRC 11175</strain>
    </source>
</reference>
<evidence type="ECO:0000313" key="2">
    <source>
        <dbReference type="Proteomes" id="UP000664771"/>
    </source>
</evidence>
<dbReference type="EMBL" id="JAFVMF010000005">
    <property type="protein sequence ID" value="MBO1359333.1"/>
    <property type="molecule type" value="Genomic_DNA"/>
</dbReference>
<dbReference type="Proteomes" id="UP000664771">
    <property type="component" value="Unassembled WGS sequence"/>
</dbReference>
<proteinExistence type="predicted"/>